<keyword evidence="5" id="KW-1185">Reference proteome</keyword>
<dbReference type="RefSeq" id="WP_208011041.1">
    <property type="nucleotide sequence ID" value="NZ_CP071796.1"/>
</dbReference>
<evidence type="ECO:0000259" key="3">
    <source>
        <dbReference type="Pfam" id="PF00326"/>
    </source>
</evidence>
<dbReference type="SUPFAM" id="SSF53474">
    <property type="entry name" value="alpha/beta-Hydrolases"/>
    <property type="match status" value="1"/>
</dbReference>
<dbReference type="Gene3D" id="3.40.50.1820">
    <property type="entry name" value="alpha/beta hydrolase"/>
    <property type="match status" value="1"/>
</dbReference>
<name>A0A975H573_9BURK</name>
<dbReference type="GO" id="GO:0006508">
    <property type="term" value="P:proteolysis"/>
    <property type="evidence" value="ECO:0007669"/>
    <property type="project" value="InterPro"/>
</dbReference>
<gene>
    <name evidence="4" type="ORF">J1M35_09900</name>
</gene>
<keyword evidence="1" id="KW-0378">Hydrolase</keyword>
<dbReference type="PANTHER" id="PTHR22946:SF9">
    <property type="entry name" value="POLYKETIDE TRANSFERASE AF380"/>
    <property type="match status" value="1"/>
</dbReference>
<dbReference type="PANTHER" id="PTHR22946">
    <property type="entry name" value="DIENELACTONE HYDROLASE DOMAIN-CONTAINING PROTEIN-RELATED"/>
    <property type="match status" value="1"/>
</dbReference>
<dbReference type="GO" id="GO:0052689">
    <property type="term" value="F:carboxylic ester hydrolase activity"/>
    <property type="evidence" value="ECO:0007669"/>
    <property type="project" value="UniProtKB-ARBA"/>
</dbReference>
<dbReference type="InterPro" id="IPR029058">
    <property type="entry name" value="AB_hydrolase_fold"/>
</dbReference>
<protein>
    <submittedName>
        <fullName evidence="4">Prolyl oligopeptidase family serine peptidase</fullName>
    </submittedName>
</protein>
<dbReference type="AlphaFoldDB" id="A0A975H573"/>
<feature type="domain" description="Peptidase S9 prolyl oligopeptidase catalytic" evidence="3">
    <location>
        <begin position="185"/>
        <end position="279"/>
    </location>
</feature>
<organism evidence="4 5">
    <name type="scientific">Ottowia testudinis</name>
    <dbReference type="NCBI Taxonomy" id="2816950"/>
    <lineage>
        <taxon>Bacteria</taxon>
        <taxon>Pseudomonadati</taxon>
        <taxon>Pseudomonadota</taxon>
        <taxon>Betaproteobacteria</taxon>
        <taxon>Burkholderiales</taxon>
        <taxon>Comamonadaceae</taxon>
        <taxon>Ottowia</taxon>
    </lineage>
</organism>
<reference evidence="4" key="1">
    <citation type="submission" date="2021-03" db="EMBL/GenBank/DDBJ databases">
        <title>Ottowia sp. 27C isolated from the cloaca of a Giant Asian pond turtle (Heosemys grandis).</title>
        <authorList>
            <person name="Spergser J."/>
            <person name="Busse H.-J."/>
        </authorList>
    </citation>
    <scope>NUCLEOTIDE SEQUENCE</scope>
    <source>
        <strain evidence="4">27C</strain>
    </source>
</reference>
<dbReference type="EMBL" id="CP071796">
    <property type="protein sequence ID" value="QTD47145.1"/>
    <property type="molecule type" value="Genomic_DNA"/>
</dbReference>
<sequence length="378" mass="40416">MLRKASIAMVAVLLALVLMPLLMKPRKAAIDPAVCHGPRLTLPEREKAFEDGYQVHMDYGCITKASFEAMQKAEADHAAARAKRELQDKQRAAQEAIEASRTLADVRRNFVTGVRAPGTGQPLPKPPASLFVRADYQSAGRTLAAFVSPNPASGQRHPAIVWLTGGDSSTLDDFWTEGAAGKDQSASALRKAGVVMYFPTLRGGNQNTGQREFFMGEVDDVIAAAEHLASLPYVDPQRIYLGGHSTGGTLAALAAELSPRFAGVFAFGPVAGVNDYGFGVLPEGIRFDEQEARVRSPVHWLHAVQSPLWLIEGERGNSLDALCHAAAGRPKVRCLRVPGHDHFSVLGAVLPRLAAQIVVPPDGGIRLEAAELGRAPGS</sequence>
<feature type="coiled-coil region" evidence="2">
    <location>
        <begin position="70"/>
        <end position="109"/>
    </location>
</feature>
<proteinExistence type="predicted"/>
<dbReference type="KEGG" id="otd:J1M35_09900"/>
<evidence type="ECO:0000256" key="2">
    <source>
        <dbReference type="SAM" id="Coils"/>
    </source>
</evidence>
<evidence type="ECO:0000256" key="1">
    <source>
        <dbReference type="ARBA" id="ARBA00022801"/>
    </source>
</evidence>
<dbReference type="Proteomes" id="UP000663903">
    <property type="component" value="Chromosome"/>
</dbReference>
<dbReference type="GO" id="GO:0008236">
    <property type="term" value="F:serine-type peptidase activity"/>
    <property type="evidence" value="ECO:0007669"/>
    <property type="project" value="InterPro"/>
</dbReference>
<keyword evidence="2" id="KW-0175">Coiled coil</keyword>
<evidence type="ECO:0000313" key="4">
    <source>
        <dbReference type="EMBL" id="QTD47145.1"/>
    </source>
</evidence>
<dbReference type="InterPro" id="IPR050261">
    <property type="entry name" value="FrsA_esterase"/>
</dbReference>
<accession>A0A975H573</accession>
<dbReference type="InterPro" id="IPR001375">
    <property type="entry name" value="Peptidase_S9_cat"/>
</dbReference>
<evidence type="ECO:0000313" key="5">
    <source>
        <dbReference type="Proteomes" id="UP000663903"/>
    </source>
</evidence>
<dbReference type="Pfam" id="PF00326">
    <property type="entry name" value="Peptidase_S9"/>
    <property type="match status" value="1"/>
</dbReference>